<organism evidence="3 4">
    <name type="scientific">Deinococcus ficus</name>
    <dbReference type="NCBI Taxonomy" id="317577"/>
    <lineage>
        <taxon>Bacteria</taxon>
        <taxon>Thermotogati</taxon>
        <taxon>Deinococcota</taxon>
        <taxon>Deinococci</taxon>
        <taxon>Deinococcales</taxon>
        <taxon>Deinococcaceae</taxon>
        <taxon>Deinococcus</taxon>
    </lineage>
</organism>
<dbReference type="Gene3D" id="3.90.1200.10">
    <property type="match status" value="1"/>
</dbReference>
<feature type="region of interest" description="Disordered" evidence="1">
    <location>
        <begin position="379"/>
        <end position="409"/>
    </location>
</feature>
<evidence type="ECO:0000259" key="2">
    <source>
        <dbReference type="Pfam" id="PF01636"/>
    </source>
</evidence>
<dbReference type="InterPro" id="IPR011009">
    <property type="entry name" value="Kinase-like_dom_sf"/>
</dbReference>
<gene>
    <name evidence="3" type="ORF">DFI_15515</name>
</gene>
<dbReference type="EMBL" id="CP021082">
    <property type="protein sequence ID" value="ASN82582.1"/>
    <property type="molecule type" value="Genomic_DNA"/>
</dbReference>
<protein>
    <recommendedName>
        <fullName evidence="2">Aminoglycoside phosphotransferase domain-containing protein</fullName>
    </recommendedName>
</protein>
<evidence type="ECO:0000313" key="3">
    <source>
        <dbReference type="EMBL" id="ASN82582.1"/>
    </source>
</evidence>
<dbReference type="KEGG" id="dfc:DFI_15515"/>
<evidence type="ECO:0000313" key="4">
    <source>
        <dbReference type="Proteomes" id="UP000259030"/>
    </source>
</evidence>
<dbReference type="Pfam" id="PF01636">
    <property type="entry name" value="APH"/>
    <property type="match status" value="1"/>
</dbReference>
<keyword evidence="3" id="KW-0614">Plasmid</keyword>
<feature type="domain" description="Aminoglycoside phosphotransferase" evidence="2">
    <location>
        <begin position="107"/>
        <end position="286"/>
    </location>
</feature>
<geneLocation type="plasmid" evidence="4">
    <name>pdfi1</name>
</geneLocation>
<proteinExistence type="predicted"/>
<sequence length="409" mass="45452">MTFSEDDMPSTNLHTLRQFEPHQLQEVVREATGQGTLQVTDFTVAVLSEQGVTSQDSLFLVQGHARTGKTREPWALVVKSFSRPEAHADPSDLLFLHREVEAYRSGLLTPLAAHLRAPRVYAVTEQGDQVWLWLEHVQETAGRVWTLGGYTHAAQQLGVWNGGYLTGRPLPEAPWLLRDLARQWSTMFGLASGKPSAQGSVFRPDLSARIERAWEGREVFLDMLRRLPQVFSHFDFHRRNLLRQGDDVIALDWAWCGLGPVGGDLVALIGSTCMFGEWDVRQIGALDSAVFGAYVAGLRQAGWPGDARLARLGYAAWMPLHFGVVAPRLVEFWTSEERQARAVTLFGTSPAELTARWSALCEWSLDRGDEAMALWSDLGREGATSPRTVPPVRRPTSEPTARSVEGGKT</sequence>
<reference evidence="3 4" key="1">
    <citation type="submission" date="2017-05" db="EMBL/GenBank/DDBJ databases">
        <title>The complete genome sequence of Deinococcus ficus isolated from the rhizosphere of the Ficus religiosa L. in Taiwan.</title>
        <authorList>
            <person name="Wu K.-M."/>
            <person name="Liao T.-L."/>
            <person name="Liu Y.-M."/>
            <person name="Young C.-C."/>
            <person name="Tsai S.-F."/>
        </authorList>
    </citation>
    <scope>NUCLEOTIDE SEQUENCE [LARGE SCALE GENOMIC DNA]</scope>
    <source>
        <strain evidence="3 4">CC-FR2-10</strain>
        <plasmid evidence="4">pdfi1</plasmid>
    </source>
</reference>
<dbReference type="SUPFAM" id="SSF56112">
    <property type="entry name" value="Protein kinase-like (PK-like)"/>
    <property type="match status" value="1"/>
</dbReference>
<keyword evidence="4" id="KW-1185">Reference proteome</keyword>
<dbReference type="InterPro" id="IPR002575">
    <property type="entry name" value="Aminoglycoside_PTrfase"/>
</dbReference>
<name>A0A221T106_9DEIO</name>
<evidence type="ECO:0000256" key="1">
    <source>
        <dbReference type="SAM" id="MobiDB-lite"/>
    </source>
</evidence>
<dbReference type="Proteomes" id="UP000259030">
    <property type="component" value="Plasmid pDFI1"/>
</dbReference>
<dbReference type="AlphaFoldDB" id="A0A221T106"/>
<accession>A0A221T106</accession>